<dbReference type="EMBL" id="JAKWBL010000004">
    <property type="protein sequence ID" value="MCH5600073.1"/>
    <property type="molecule type" value="Genomic_DNA"/>
</dbReference>
<evidence type="ECO:0000259" key="8">
    <source>
        <dbReference type="Pfam" id="PF03176"/>
    </source>
</evidence>
<dbReference type="PANTHER" id="PTHR33406">
    <property type="entry name" value="MEMBRANE PROTEIN MJ1562-RELATED"/>
    <property type="match status" value="1"/>
</dbReference>
<feature type="transmembrane region" description="Helical" evidence="7">
    <location>
        <begin position="298"/>
        <end position="316"/>
    </location>
</feature>
<keyword evidence="3" id="KW-1003">Cell membrane</keyword>
<dbReference type="Gene3D" id="1.20.1640.10">
    <property type="entry name" value="Multidrug efflux transporter AcrB transmembrane domain"/>
    <property type="match status" value="1"/>
</dbReference>
<evidence type="ECO:0000313" key="10">
    <source>
        <dbReference type="Proteomes" id="UP001202248"/>
    </source>
</evidence>
<comment type="subcellular location">
    <subcellularLocation>
        <location evidence="1">Cell membrane</location>
        <topology evidence="1">Multi-pass membrane protein</topology>
    </subcellularLocation>
</comment>
<feature type="transmembrane region" description="Helical" evidence="7">
    <location>
        <begin position="99"/>
        <end position="118"/>
    </location>
</feature>
<keyword evidence="4 7" id="KW-0812">Transmembrane</keyword>
<protein>
    <submittedName>
        <fullName evidence="9">MMPL family transporter</fullName>
    </submittedName>
</protein>
<evidence type="ECO:0000256" key="2">
    <source>
        <dbReference type="ARBA" id="ARBA00010157"/>
    </source>
</evidence>
<dbReference type="InterPro" id="IPR004869">
    <property type="entry name" value="MMPL_dom"/>
</dbReference>
<evidence type="ECO:0000313" key="9">
    <source>
        <dbReference type="EMBL" id="MCH5600073.1"/>
    </source>
</evidence>
<evidence type="ECO:0000256" key="1">
    <source>
        <dbReference type="ARBA" id="ARBA00004651"/>
    </source>
</evidence>
<name>A0ABS9SNV6_9BACT</name>
<reference evidence="9 10" key="1">
    <citation type="submission" date="2022-02" db="EMBL/GenBank/DDBJ databases">
        <authorList>
            <person name="Min J."/>
        </authorList>
    </citation>
    <scope>NUCLEOTIDE SEQUENCE [LARGE SCALE GENOMIC DNA]</scope>
    <source>
        <strain evidence="9 10">GR10-1</strain>
    </source>
</reference>
<dbReference type="RefSeq" id="WP_240832087.1">
    <property type="nucleotide sequence ID" value="NZ_JAKWBL010000004.1"/>
</dbReference>
<feature type="domain" description="Membrane transport protein MMPL" evidence="8">
    <location>
        <begin position="89"/>
        <end position="244"/>
    </location>
</feature>
<feature type="transmembrane region" description="Helical" evidence="7">
    <location>
        <begin position="265"/>
        <end position="286"/>
    </location>
</feature>
<evidence type="ECO:0000256" key="3">
    <source>
        <dbReference type="ARBA" id="ARBA00022475"/>
    </source>
</evidence>
<feature type="transmembrane region" description="Helical" evidence="7">
    <location>
        <begin position="124"/>
        <end position="145"/>
    </location>
</feature>
<comment type="caution">
    <text evidence="9">The sequence shown here is derived from an EMBL/GenBank/DDBJ whole genome shotgun (WGS) entry which is preliminary data.</text>
</comment>
<feature type="transmembrane region" description="Helical" evidence="7">
    <location>
        <begin position="217"/>
        <end position="245"/>
    </location>
</feature>
<proteinExistence type="inferred from homology"/>
<dbReference type="InterPro" id="IPR050545">
    <property type="entry name" value="Mycobact_MmpL"/>
</dbReference>
<evidence type="ECO:0000256" key="6">
    <source>
        <dbReference type="ARBA" id="ARBA00023136"/>
    </source>
</evidence>
<keyword evidence="10" id="KW-1185">Reference proteome</keyword>
<gene>
    <name evidence="9" type="ORF">MKP09_20200</name>
</gene>
<dbReference type="PANTHER" id="PTHR33406:SF6">
    <property type="entry name" value="MEMBRANE PROTEIN YDGH-RELATED"/>
    <property type="match status" value="1"/>
</dbReference>
<keyword evidence="6 7" id="KW-0472">Membrane</keyword>
<organism evidence="9 10">
    <name type="scientific">Niabella ginsengisoli</name>
    <dbReference type="NCBI Taxonomy" id="522298"/>
    <lineage>
        <taxon>Bacteria</taxon>
        <taxon>Pseudomonadati</taxon>
        <taxon>Bacteroidota</taxon>
        <taxon>Chitinophagia</taxon>
        <taxon>Chitinophagales</taxon>
        <taxon>Chitinophagaceae</taxon>
        <taxon>Niabella</taxon>
    </lineage>
</organism>
<comment type="similarity">
    <text evidence="2">Belongs to the resistance-nodulation-cell division (RND) (TC 2.A.6) family. MmpL subfamily.</text>
</comment>
<dbReference type="Pfam" id="PF03176">
    <property type="entry name" value="MMPL"/>
    <property type="match status" value="1"/>
</dbReference>
<sequence>MATQAPAAGFTGEGLNNFTELINRIYKPVALTKLQSLRQSFLDDYISEKQGSASVVTLIKVPEQYRTKVIEALEKQPQATVLDRQYLTTRLTQMVNDDFNRIAWTISIIVATVLLLTYGRIELMLISFVPMLLSWIWILGIMALFNIQFNIVNIIISALIFGLGDDYSLFVMDGLLNEYKTGKKNLASYKSSILLSAITTIAGLGVLIFAKHPALKSIAFISVTGILCVVIMSQILIPFLFSLVIKNRVNKGFHPWTLWSWSRSVFSFFYFGFVSVLLTIIGLFLIRLNIIGKKRGKYVYHYLLSKFCMSVLYVMGNFKKQQINPNNEKFEKPAVVIANHQSF</sequence>
<feature type="transmembrane region" description="Helical" evidence="7">
    <location>
        <begin position="192"/>
        <end position="210"/>
    </location>
</feature>
<dbReference type="SUPFAM" id="SSF82866">
    <property type="entry name" value="Multidrug efflux transporter AcrB transmembrane domain"/>
    <property type="match status" value="1"/>
</dbReference>
<keyword evidence="5 7" id="KW-1133">Transmembrane helix</keyword>
<evidence type="ECO:0000256" key="7">
    <source>
        <dbReference type="SAM" id="Phobius"/>
    </source>
</evidence>
<accession>A0ABS9SNV6</accession>
<evidence type="ECO:0000256" key="4">
    <source>
        <dbReference type="ARBA" id="ARBA00022692"/>
    </source>
</evidence>
<evidence type="ECO:0000256" key="5">
    <source>
        <dbReference type="ARBA" id="ARBA00022989"/>
    </source>
</evidence>
<dbReference type="Proteomes" id="UP001202248">
    <property type="component" value="Unassembled WGS sequence"/>
</dbReference>
<feature type="transmembrane region" description="Helical" evidence="7">
    <location>
        <begin position="152"/>
        <end position="172"/>
    </location>
</feature>